<accession>A0A1H4LR70</accession>
<dbReference type="InterPro" id="IPR014710">
    <property type="entry name" value="RmlC-like_jellyroll"/>
</dbReference>
<keyword evidence="2" id="KW-1185">Reference proteome</keyword>
<dbReference type="SUPFAM" id="SSF51182">
    <property type="entry name" value="RmlC-like cupins"/>
    <property type="match status" value="1"/>
</dbReference>
<organism evidence="1 2">
    <name type="scientific">Paramicrobacterium humi</name>
    <dbReference type="NCBI Taxonomy" id="640635"/>
    <lineage>
        <taxon>Bacteria</taxon>
        <taxon>Bacillati</taxon>
        <taxon>Actinomycetota</taxon>
        <taxon>Actinomycetes</taxon>
        <taxon>Micrococcales</taxon>
        <taxon>Microbacteriaceae</taxon>
        <taxon>Paramicrobacterium</taxon>
    </lineage>
</organism>
<proteinExistence type="predicted"/>
<dbReference type="STRING" id="640635.SAMN04489806_1629"/>
<dbReference type="OrthoDB" id="5190473at2"/>
<dbReference type="PANTHER" id="PTHR37694:SF1">
    <property type="entry name" value="SLR8022 PROTEIN"/>
    <property type="match status" value="1"/>
</dbReference>
<evidence type="ECO:0000313" key="1">
    <source>
        <dbReference type="EMBL" id="SEB73106.1"/>
    </source>
</evidence>
<dbReference type="InterPro" id="IPR011051">
    <property type="entry name" value="RmlC_Cupin_sf"/>
</dbReference>
<dbReference type="PANTHER" id="PTHR37694">
    <property type="entry name" value="SLR8022 PROTEIN"/>
    <property type="match status" value="1"/>
</dbReference>
<gene>
    <name evidence="1" type="ORF">SAMN04489806_1629</name>
</gene>
<dbReference type="RefSeq" id="WP_091182415.1">
    <property type="nucleotide sequence ID" value="NZ_FNRY01000001.1"/>
</dbReference>
<protein>
    <submittedName>
        <fullName evidence="1">Cupin domain protein</fullName>
    </submittedName>
</protein>
<name>A0A1H4LR70_9MICO</name>
<dbReference type="AlphaFoldDB" id="A0A1H4LR70"/>
<dbReference type="CDD" id="cd02230">
    <property type="entry name" value="cupin_HP0902-like"/>
    <property type="match status" value="1"/>
</dbReference>
<dbReference type="EMBL" id="FNRY01000001">
    <property type="protein sequence ID" value="SEB73106.1"/>
    <property type="molecule type" value="Genomic_DNA"/>
</dbReference>
<reference evidence="1 2" key="1">
    <citation type="submission" date="2016-10" db="EMBL/GenBank/DDBJ databases">
        <authorList>
            <person name="de Groot N.N."/>
        </authorList>
    </citation>
    <scope>NUCLEOTIDE SEQUENCE [LARGE SCALE GENOMIC DNA]</scope>
    <source>
        <strain evidence="1 2">DSM 21799</strain>
    </source>
</reference>
<dbReference type="Proteomes" id="UP000199183">
    <property type="component" value="Unassembled WGS sequence"/>
</dbReference>
<evidence type="ECO:0000313" key="2">
    <source>
        <dbReference type="Proteomes" id="UP000199183"/>
    </source>
</evidence>
<dbReference type="Gene3D" id="2.60.120.10">
    <property type="entry name" value="Jelly Rolls"/>
    <property type="match status" value="1"/>
</dbReference>
<sequence length="110" mass="11811">MQKTSLTALARHELEHALSGSSGRSAKTLYGGQEHQLRQTLVALRAGVVMAEHENPGEATVQVLHGRLELATADASWSGWVGDLIIVPDATHKVTAVEDCVFLLTVVKTQ</sequence>